<evidence type="ECO:0000313" key="7">
    <source>
        <dbReference type="EMBL" id="TVT99962.1"/>
    </source>
</evidence>
<keyword evidence="2 4" id="KW-0863">Zinc-finger</keyword>
<organism evidence="7 8">
    <name type="scientific">Eragrostis curvula</name>
    <name type="common">weeping love grass</name>
    <dbReference type="NCBI Taxonomy" id="38414"/>
    <lineage>
        <taxon>Eukaryota</taxon>
        <taxon>Viridiplantae</taxon>
        <taxon>Streptophyta</taxon>
        <taxon>Embryophyta</taxon>
        <taxon>Tracheophyta</taxon>
        <taxon>Spermatophyta</taxon>
        <taxon>Magnoliopsida</taxon>
        <taxon>Liliopsida</taxon>
        <taxon>Poales</taxon>
        <taxon>Poaceae</taxon>
        <taxon>PACMAD clade</taxon>
        <taxon>Chloridoideae</taxon>
        <taxon>Eragrostideae</taxon>
        <taxon>Eragrostidinae</taxon>
        <taxon>Eragrostis</taxon>
    </lineage>
</organism>
<dbReference type="PANTHER" id="PTHR46951:SF2">
    <property type="entry name" value="BED-TYPE DOMAIN-CONTAINING PROTEIN"/>
    <property type="match status" value="1"/>
</dbReference>
<feature type="non-terminal residue" evidence="7">
    <location>
        <position position="1"/>
    </location>
</feature>
<dbReference type="GO" id="GO:0003677">
    <property type="term" value="F:DNA binding"/>
    <property type="evidence" value="ECO:0007669"/>
    <property type="project" value="InterPro"/>
</dbReference>
<sequence>IWLKDFQFFGDKSGAVNPHTGVSDKLCKMLQHWCRPGQKLAVEKPEHKSIIEACLGIPCMYDEVVMEAVKKISAENRRNSAKFRFIADPAMDCAPNSDERAMDGVGGAGRPDGCGRAVGADPDGNGSRGRGDCDGGNGGNGAAAARSLPHRSLEYIWSHGDPVGTGFKCNYCNKQIKGGGATRFREHLAGIPGRVTECTKVPKDVREIMKSTRLVGRAKRRAKKNRRLRVEDDIAQIVDVLTGKDSNCIEIPSDEDDDMQVALRRSLKDLNMSRANIVSGSVVEVPRRAARAVVVKLLLKKQEGLTLTWHRAEHLCSQGLIVFSTLKSSKKNLAEHGLSESRRFQERLGSVWCEQYGVSLYGGDTKDLQKYALRVVSQCVSSSGCERNWSSFSLVHTKLRNRLSYAKLHKLVFVHYNLKLAIQRLEVDHQEKVADPFGAMMDVALFDDTNPITDWLNGSMAESQPILDEEDGRPSRELRREVWEASLAGKRKRDKGVKNKRCRKQANEDVEHEYVGSDSDTATPCDVETVYSSSSGNGSVRMMNLVTVAPRMVKEMMSMGMGKQQTKQVRTTTIGLIGTVARSRTAPEICGVEIFWHGNQMFSADELSKLLNDAPRYKGELIEYSCSRTYEAVSYCHKLRTEQHKLLGVLVKEAEKACEAGQADDLRSWGLEKPSQDSRSCGQEPLSKKLRSRN</sequence>
<dbReference type="Gramene" id="TVT99962">
    <property type="protein sequence ID" value="TVT99962"/>
    <property type="gene ID" value="EJB05_54632"/>
</dbReference>
<evidence type="ECO:0000259" key="6">
    <source>
        <dbReference type="PROSITE" id="PS50808"/>
    </source>
</evidence>
<reference evidence="7 8" key="1">
    <citation type="journal article" date="2019" name="Sci. Rep.">
        <title>A high-quality genome of Eragrostis curvula grass provides insights into Poaceae evolution and supports new strategies to enhance forage quality.</title>
        <authorList>
            <person name="Carballo J."/>
            <person name="Santos B.A.C.M."/>
            <person name="Zappacosta D."/>
            <person name="Garbus I."/>
            <person name="Selva J.P."/>
            <person name="Gallo C.A."/>
            <person name="Diaz A."/>
            <person name="Albertini E."/>
            <person name="Caccamo M."/>
            <person name="Echenique V."/>
        </authorList>
    </citation>
    <scope>NUCLEOTIDE SEQUENCE [LARGE SCALE GENOMIC DNA]</scope>
    <source>
        <strain evidence="8">cv. Victoria</strain>
        <tissue evidence="7">Leaf</tissue>
    </source>
</reference>
<dbReference type="Pfam" id="PF02892">
    <property type="entry name" value="zf-BED"/>
    <property type="match status" value="1"/>
</dbReference>
<proteinExistence type="predicted"/>
<gene>
    <name evidence="7" type="ORF">EJB05_54632</name>
</gene>
<keyword evidence="8" id="KW-1185">Reference proteome</keyword>
<evidence type="ECO:0000256" key="1">
    <source>
        <dbReference type="ARBA" id="ARBA00022723"/>
    </source>
</evidence>
<keyword evidence="3" id="KW-0862">Zinc</keyword>
<dbReference type="PROSITE" id="PS50808">
    <property type="entry name" value="ZF_BED"/>
    <property type="match status" value="1"/>
</dbReference>
<dbReference type="AlphaFoldDB" id="A0A5J9SLZ5"/>
<dbReference type="EMBL" id="RWGY01000652">
    <property type="protein sequence ID" value="TVT99962.1"/>
    <property type="molecule type" value="Genomic_DNA"/>
</dbReference>
<dbReference type="Proteomes" id="UP000324897">
    <property type="component" value="Unassembled WGS sequence"/>
</dbReference>
<keyword evidence="1" id="KW-0479">Metal-binding</keyword>
<feature type="domain" description="BED-type" evidence="6">
    <location>
        <begin position="151"/>
        <end position="205"/>
    </location>
</feature>
<dbReference type="GO" id="GO:0008270">
    <property type="term" value="F:zinc ion binding"/>
    <property type="evidence" value="ECO:0007669"/>
    <property type="project" value="UniProtKB-KW"/>
</dbReference>
<evidence type="ECO:0000256" key="3">
    <source>
        <dbReference type="ARBA" id="ARBA00022833"/>
    </source>
</evidence>
<protein>
    <recommendedName>
        <fullName evidence="6">BED-type domain-containing protein</fullName>
    </recommendedName>
</protein>
<accession>A0A5J9SLZ5</accession>
<dbReference type="OrthoDB" id="686584at2759"/>
<evidence type="ECO:0000256" key="2">
    <source>
        <dbReference type="ARBA" id="ARBA00022771"/>
    </source>
</evidence>
<dbReference type="InterPro" id="IPR003656">
    <property type="entry name" value="Znf_BED"/>
</dbReference>
<dbReference type="InterPro" id="IPR012337">
    <property type="entry name" value="RNaseH-like_sf"/>
</dbReference>
<evidence type="ECO:0000313" key="8">
    <source>
        <dbReference type="Proteomes" id="UP000324897"/>
    </source>
</evidence>
<evidence type="ECO:0000256" key="5">
    <source>
        <dbReference type="SAM" id="MobiDB-lite"/>
    </source>
</evidence>
<evidence type="ECO:0000256" key="4">
    <source>
        <dbReference type="PROSITE-ProRule" id="PRU00027"/>
    </source>
</evidence>
<name>A0A5J9SLZ5_9POAL</name>
<feature type="region of interest" description="Disordered" evidence="5">
    <location>
        <begin position="104"/>
        <end position="144"/>
    </location>
</feature>
<comment type="caution">
    <text evidence="7">The sequence shown here is derived from an EMBL/GenBank/DDBJ whole genome shotgun (WGS) entry which is preliminary data.</text>
</comment>
<dbReference type="SUPFAM" id="SSF53098">
    <property type="entry name" value="Ribonuclease H-like"/>
    <property type="match status" value="1"/>
</dbReference>
<feature type="region of interest" description="Disordered" evidence="5">
    <location>
        <begin position="669"/>
        <end position="694"/>
    </location>
</feature>
<dbReference type="PANTHER" id="PTHR46951">
    <property type="entry name" value="BED-TYPE DOMAIN-CONTAINING PROTEIN"/>
    <property type="match status" value="1"/>
</dbReference>